<dbReference type="InterPro" id="IPR001279">
    <property type="entry name" value="Metallo-B-lactamas"/>
</dbReference>
<comment type="caution">
    <text evidence="2">The sequence shown here is derived from an EMBL/GenBank/DDBJ whole genome shotgun (WGS) entry which is preliminary data.</text>
</comment>
<reference evidence="2 3" key="1">
    <citation type="submission" date="2023-12" db="EMBL/GenBank/DDBJ databases">
        <title>the genome sequence of Hyalangium sp. s54d21.</title>
        <authorList>
            <person name="Zhang X."/>
        </authorList>
    </citation>
    <scope>NUCLEOTIDE SEQUENCE [LARGE SCALE GENOMIC DNA]</scope>
    <source>
        <strain evidence="3">s54d21</strain>
    </source>
</reference>
<dbReference type="Gene3D" id="3.60.15.10">
    <property type="entry name" value="Ribonuclease Z/Hydroxyacylglutathione hydrolase-like"/>
    <property type="match status" value="1"/>
</dbReference>
<organism evidence="2 3">
    <name type="scientific">Hyalangium rubrum</name>
    <dbReference type="NCBI Taxonomy" id="3103134"/>
    <lineage>
        <taxon>Bacteria</taxon>
        <taxon>Pseudomonadati</taxon>
        <taxon>Myxococcota</taxon>
        <taxon>Myxococcia</taxon>
        <taxon>Myxococcales</taxon>
        <taxon>Cystobacterineae</taxon>
        <taxon>Archangiaceae</taxon>
        <taxon>Hyalangium</taxon>
    </lineage>
</organism>
<feature type="domain" description="Metallo-beta-lactamase" evidence="1">
    <location>
        <begin position="19"/>
        <end position="225"/>
    </location>
</feature>
<dbReference type="RefSeq" id="WP_321549146.1">
    <property type="nucleotide sequence ID" value="NZ_JAXIVS010000011.1"/>
</dbReference>
<protein>
    <submittedName>
        <fullName evidence="2">MBL fold metallo-hydrolase</fullName>
    </submittedName>
</protein>
<evidence type="ECO:0000313" key="2">
    <source>
        <dbReference type="EMBL" id="MDY7230423.1"/>
    </source>
</evidence>
<gene>
    <name evidence="2" type="ORF">SYV04_28770</name>
</gene>
<evidence type="ECO:0000259" key="1">
    <source>
        <dbReference type="SMART" id="SM00849"/>
    </source>
</evidence>
<dbReference type="SUPFAM" id="SSF56281">
    <property type="entry name" value="Metallo-hydrolase/oxidoreductase"/>
    <property type="match status" value="1"/>
</dbReference>
<proteinExistence type="predicted"/>
<dbReference type="InterPro" id="IPR036866">
    <property type="entry name" value="RibonucZ/Hydroxyglut_hydro"/>
</dbReference>
<keyword evidence="3" id="KW-1185">Reference proteome</keyword>
<evidence type="ECO:0000313" key="3">
    <source>
        <dbReference type="Proteomes" id="UP001291309"/>
    </source>
</evidence>
<accession>A0ABU5HAC0</accession>
<sequence>MSLSFLTLGVGDAFSALYYSSCLAVEAEGQVLLIDCPHPIRKMMREASQSSGIPLDADRVAGVALTHLHADHSSGLEGLGYFSFFLLKRKLALLCHPEVAHRLWEGHLAAGMECLIEKHGESPRPKHFEDYYAHTPLSTETAVSFGPFSIECRRTYHHLPTTALRIRAGGRCLGYSADTAFDEGLIAWLAEADLVVHETNYGVHTPYAKLAALPAELRARMRLIHYPDDFDTAASVIEPLAQGRRYTV</sequence>
<dbReference type="Proteomes" id="UP001291309">
    <property type="component" value="Unassembled WGS sequence"/>
</dbReference>
<name>A0ABU5HAC0_9BACT</name>
<dbReference type="Pfam" id="PF23023">
    <property type="entry name" value="Anti-Pycsar_Apyc1"/>
    <property type="match status" value="1"/>
</dbReference>
<dbReference type="EMBL" id="JAXIVS010000011">
    <property type="protein sequence ID" value="MDY7230423.1"/>
    <property type="molecule type" value="Genomic_DNA"/>
</dbReference>
<dbReference type="SMART" id="SM00849">
    <property type="entry name" value="Lactamase_B"/>
    <property type="match status" value="1"/>
</dbReference>